<proteinExistence type="inferred from homology"/>
<evidence type="ECO:0000256" key="9">
    <source>
        <dbReference type="ARBA" id="ARBA00022989"/>
    </source>
</evidence>
<name>A0A8H7ULE0_9FUNG</name>
<evidence type="ECO:0000256" key="8">
    <source>
        <dbReference type="ARBA" id="ARBA00022824"/>
    </source>
</evidence>
<evidence type="ECO:0000256" key="6">
    <source>
        <dbReference type="ARBA" id="ARBA00022679"/>
    </source>
</evidence>
<keyword evidence="8 12" id="KW-0256">Endoplasmic reticulum</keyword>
<dbReference type="InterPro" id="IPR037674">
    <property type="entry name" value="PIG-G_N"/>
</dbReference>
<keyword evidence="9 12" id="KW-1133">Transmembrane helix</keyword>
<feature type="compositionally biased region" description="Acidic residues" evidence="13">
    <location>
        <begin position="905"/>
        <end position="919"/>
    </location>
</feature>
<feature type="transmembrane region" description="Helical" evidence="12">
    <location>
        <begin position="475"/>
        <end position="495"/>
    </location>
</feature>
<sequence length="1119" mass="127514">RMVRKSLRPLLMLSAVQLAALLLFCKGFFPYKTYLPGFATTADAPEIFSKTADSNEPQFDRLVFVLVDALRNDDVEDHITDYFNKNSLISQGSAKPFTAKATAPTVTLPRIKALTTGAIPSFIDAILNIAESDTSSSLAHQDNWVYQLHKNGSNTINFFGDDTWIKLFPGLFTRTDGTTSFFVSDTVQVDTNVTRHVQSEIAKEDWTANIFHYLGLDHIGHIGGPKSHLMMDKQKEMDNVIRTIYEYVAEDDSQRRKRSKDALGTLIVLCGDHGMNEAGNHGGSSDNETSTAMVFMSPKYESRPIIKHHAPHQPTFSKQDQFGYPQIDQIDLVPTLAMLFGLPIPRNSIGKIILELFNGQNGLRALRALQVNSHQLGDILHAHHGAYYEEPAGDDARKAKLLLSLENSEELTSIQEAWHALHFANGLHRQYVETKAFSTAKSKDLLSRAESLYMKFIVFSHDQLARTASLYDLPYMYLGMFLSFVSTVFHFRLLASTKSDESDAKQSTLLGENITMHHAYVGISLVMYCVSLFASSFIEEEHLFWFYFIQTSWLIMMFENLRRYGYTDDRFQKVALVGVSQMIVFRILQAWNQTGNQHAGEIDIRYWLSNEYDTWSWHLLAATLILNALQCVRNLWQMQLVTSRIRDISQAARVIYRASKVIFLICICLTSTLVVVYKVRTEKDQADIPSIYRDLATWELPNRLDQQQLGRLIYNYVAAAFFMLNSTIFIGKYVRKLDITNTRNMVAPAPYVLLLLRTVTPLLILLSRTHNAILFAFFDVQLELFYIWFRCEPASVYANSPESHSILTNASIILGMIQSAFFIMGNSNSLSSVDLGNSYIGVDGYDVGTTGLLTFISNWSGSVWWTFAGISLIAHGYWLTQSNSQPPPAIQLNDDVPEPSSQDETANDMDDNSTSNDEDNNSAIAAKELISYYSSFYIYFAIFFNLALTTLTVSVTILRQHLFIWTVFSPKFLFQGAWVVLYHFMIQTLLATVLIGTWLPCMSDRGRDSRMDSLKALYDLKKNNPNDATTENNFYNAVLSYLLQDKTDHWWCNKSLEPFVRESMMLFSLPEYDHITKYKNRMNMQLRTCRHCLTSYHNSKSALRQRYVTIVLCLKVSWF</sequence>
<evidence type="ECO:0000256" key="10">
    <source>
        <dbReference type="ARBA" id="ARBA00023136"/>
    </source>
</evidence>
<feature type="transmembrane region" description="Helical" evidence="12">
    <location>
        <begin position="936"/>
        <end position="958"/>
    </location>
</feature>
<organism evidence="15 16">
    <name type="scientific">Umbelopsis vinacea</name>
    <dbReference type="NCBI Taxonomy" id="44442"/>
    <lineage>
        <taxon>Eukaryota</taxon>
        <taxon>Fungi</taxon>
        <taxon>Fungi incertae sedis</taxon>
        <taxon>Mucoromycota</taxon>
        <taxon>Mucoromycotina</taxon>
        <taxon>Umbelopsidomycetes</taxon>
        <taxon>Umbelopsidales</taxon>
        <taxon>Umbelopsidaceae</taxon>
        <taxon>Umbelopsis</taxon>
    </lineage>
</organism>
<comment type="function">
    <text evidence="12">Ethanolamine phosphate transferase involved in glycosylphosphatidylinositol-anchor biosynthesis. Transfers ethanolamine phosphate to the GPI second mannose.</text>
</comment>
<feature type="non-terminal residue" evidence="15">
    <location>
        <position position="1"/>
    </location>
</feature>
<dbReference type="GO" id="GO:0006506">
    <property type="term" value="P:GPI anchor biosynthetic process"/>
    <property type="evidence" value="ECO:0007669"/>
    <property type="project" value="UniProtKB-UniPathway"/>
</dbReference>
<keyword evidence="5 12" id="KW-0337">GPI-anchor biosynthesis</keyword>
<dbReference type="Proteomes" id="UP000612746">
    <property type="component" value="Unassembled WGS sequence"/>
</dbReference>
<accession>A0A8H7ULE0</accession>
<keyword evidence="7 12" id="KW-0812">Transmembrane</keyword>
<evidence type="ECO:0000256" key="2">
    <source>
        <dbReference type="ARBA" id="ARBA00004687"/>
    </source>
</evidence>
<protein>
    <recommendedName>
        <fullName evidence="4 12">GPI ethanolamine phosphate transferase 2</fullName>
    </recommendedName>
</protein>
<keyword evidence="16" id="KW-1185">Reference proteome</keyword>
<feature type="domain" description="GPI ethanolamine phosphate transferase 2 C-terminal" evidence="14">
    <location>
        <begin position="468"/>
        <end position="995"/>
    </location>
</feature>
<dbReference type="Gene3D" id="3.40.720.10">
    <property type="entry name" value="Alkaline Phosphatase, subunit A"/>
    <property type="match status" value="1"/>
</dbReference>
<dbReference type="PANTHER" id="PTHR23072:SF0">
    <property type="entry name" value="GPI ETHANOLAMINE PHOSPHATE TRANSFERASE 2"/>
    <property type="match status" value="1"/>
</dbReference>
<dbReference type="GO" id="GO:0051267">
    <property type="term" value="F:CP2 mannose-ethanolamine phosphotransferase activity"/>
    <property type="evidence" value="ECO:0007669"/>
    <property type="project" value="TreeGrafter"/>
</dbReference>
<evidence type="ECO:0000256" key="12">
    <source>
        <dbReference type="RuleBase" id="RU367106"/>
    </source>
</evidence>
<dbReference type="Pfam" id="PF19316">
    <property type="entry name" value="PIGO_PIGG"/>
    <property type="match status" value="1"/>
</dbReference>
<dbReference type="InterPro" id="IPR045687">
    <property type="entry name" value="PIGG/GPI7_C"/>
</dbReference>
<comment type="subcellular location">
    <subcellularLocation>
        <location evidence="1 12">Endoplasmic reticulum membrane</location>
        <topology evidence="1 12">Multi-pass membrane protein</topology>
    </subcellularLocation>
</comment>
<dbReference type="PANTHER" id="PTHR23072">
    <property type="entry name" value="PHOSPHATIDYLINOSITOL GLYCAN-RELATED"/>
    <property type="match status" value="1"/>
</dbReference>
<evidence type="ECO:0000259" key="14">
    <source>
        <dbReference type="Pfam" id="PF19316"/>
    </source>
</evidence>
<comment type="similarity">
    <text evidence="3 12">Belongs to the PIGG/PIGN/PIGO family. PIGG subfamily.</text>
</comment>
<dbReference type="AlphaFoldDB" id="A0A8H7ULE0"/>
<dbReference type="OrthoDB" id="272139at2759"/>
<feature type="transmembrane region" description="Helical" evidence="12">
    <location>
        <begin position="713"/>
        <end position="734"/>
    </location>
</feature>
<keyword evidence="11" id="KW-0325">Glycoprotein</keyword>
<comment type="caution">
    <text evidence="15">The sequence shown here is derived from an EMBL/GenBank/DDBJ whole genome shotgun (WGS) entry which is preliminary data.</text>
</comment>
<keyword evidence="6 12" id="KW-0808">Transferase</keyword>
<evidence type="ECO:0000256" key="13">
    <source>
        <dbReference type="SAM" id="MobiDB-lite"/>
    </source>
</evidence>
<comment type="caution">
    <text evidence="12">Lacks conserved residue(s) required for the propagation of feature annotation.</text>
</comment>
<gene>
    <name evidence="15" type="ORF">INT44_005164</name>
</gene>
<dbReference type="SUPFAM" id="SSF53649">
    <property type="entry name" value="Alkaline phosphatase-like"/>
    <property type="match status" value="1"/>
</dbReference>
<evidence type="ECO:0000313" key="16">
    <source>
        <dbReference type="Proteomes" id="UP000612746"/>
    </source>
</evidence>
<dbReference type="InterPro" id="IPR017850">
    <property type="entry name" value="Alkaline_phosphatase_core_sf"/>
</dbReference>
<evidence type="ECO:0000256" key="3">
    <source>
        <dbReference type="ARBA" id="ARBA00005315"/>
    </source>
</evidence>
<dbReference type="EMBL" id="JAEPRA010000003">
    <property type="protein sequence ID" value="KAG2187475.1"/>
    <property type="molecule type" value="Genomic_DNA"/>
</dbReference>
<keyword evidence="10 12" id="KW-0472">Membrane</keyword>
<reference evidence="15" key="1">
    <citation type="submission" date="2020-12" db="EMBL/GenBank/DDBJ databases">
        <title>Metabolic potential, ecology and presence of endohyphal bacteria is reflected in genomic diversity of Mucoromycotina.</title>
        <authorList>
            <person name="Muszewska A."/>
            <person name="Okrasinska A."/>
            <person name="Steczkiewicz K."/>
            <person name="Drgas O."/>
            <person name="Orlowska M."/>
            <person name="Perlinska-Lenart U."/>
            <person name="Aleksandrzak-Piekarczyk T."/>
            <person name="Szatraj K."/>
            <person name="Zielenkiewicz U."/>
            <person name="Pilsyk S."/>
            <person name="Malc E."/>
            <person name="Mieczkowski P."/>
            <person name="Kruszewska J.S."/>
            <person name="Biernat P."/>
            <person name="Pawlowska J."/>
        </authorList>
    </citation>
    <scope>NUCLEOTIDE SEQUENCE</scope>
    <source>
        <strain evidence="15">WA0000051536</strain>
    </source>
</reference>
<dbReference type="GO" id="GO:0005789">
    <property type="term" value="C:endoplasmic reticulum membrane"/>
    <property type="evidence" value="ECO:0007669"/>
    <property type="project" value="UniProtKB-SubCell"/>
</dbReference>
<comment type="pathway">
    <text evidence="2 12">Glycolipid biosynthesis; glycosylphosphatidylinositol-anchor biosynthesis.</text>
</comment>
<dbReference type="UniPathway" id="UPA00196"/>
<dbReference type="CDD" id="cd16024">
    <property type="entry name" value="GPI_EPT_2"/>
    <property type="match status" value="1"/>
</dbReference>
<dbReference type="InterPro" id="IPR002591">
    <property type="entry name" value="Phosphodiest/P_Trfase"/>
</dbReference>
<evidence type="ECO:0000313" key="15">
    <source>
        <dbReference type="EMBL" id="KAG2187475.1"/>
    </source>
</evidence>
<evidence type="ECO:0000256" key="5">
    <source>
        <dbReference type="ARBA" id="ARBA00022502"/>
    </source>
</evidence>
<evidence type="ECO:0000256" key="4">
    <source>
        <dbReference type="ARBA" id="ARBA00020830"/>
    </source>
</evidence>
<feature type="transmembrane region" description="Helical" evidence="12">
    <location>
        <begin position="516"/>
        <end position="538"/>
    </location>
</feature>
<dbReference type="Pfam" id="PF01663">
    <property type="entry name" value="Phosphodiest"/>
    <property type="match status" value="1"/>
</dbReference>
<evidence type="ECO:0000256" key="7">
    <source>
        <dbReference type="ARBA" id="ARBA00022692"/>
    </source>
</evidence>
<feature type="transmembrane region" description="Helical" evidence="12">
    <location>
        <begin position="544"/>
        <end position="562"/>
    </location>
</feature>
<dbReference type="InterPro" id="IPR039527">
    <property type="entry name" value="PIGG/GPI7"/>
</dbReference>
<evidence type="ECO:0000256" key="11">
    <source>
        <dbReference type="ARBA" id="ARBA00023180"/>
    </source>
</evidence>
<feature type="transmembrane region" description="Helical" evidence="12">
    <location>
        <begin position="978"/>
        <end position="1001"/>
    </location>
</feature>
<feature type="transmembrane region" description="Helical" evidence="12">
    <location>
        <begin position="657"/>
        <end position="677"/>
    </location>
</feature>
<feature type="region of interest" description="Disordered" evidence="13">
    <location>
        <begin position="889"/>
        <end position="919"/>
    </location>
</feature>
<evidence type="ECO:0000256" key="1">
    <source>
        <dbReference type="ARBA" id="ARBA00004477"/>
    </source>
</evidence>